<reference evidence="2 3" key="1">
    <citation type="submission" date="2024-09" db="EMBL/GenBank/DDBJ databases">
        <title>Chromosome-scale assembly of Riccia fluitans.</title>
        <authorList>
            <person name="Paukszto L."/>
            <person name="Sawicki J."/>
            <person name="Karawczyk K."/>
            <person name="Piernik-Szablinska J."/>
            <person name="Szczecinska M."/>
            <person name="Mazdziarz M."/>
        </authorList>
    </citation>
    <scope>NUCLEOTIDE SEQUENCE [LARGE SCALE GENOMIC DNA]</scope>
    <source>
        <strain evidence="2">Rf_01</strain>
        <tissue evidence="2">Aerial parts of the thallus</tissue>
    </source>
</reference>
<feature type="region of interest" description="Disordered" evidence="1">
    <location>
        <begin position="1"/>
        <end position="40"/>
    </location>
</feature>
<keyword evidence="3" id="KW-1185">Reference proteome</keyword>
<dbReference type="EMBL" id="JBHFFA010000003">
    <property type="protein sequence ID" value="KAL2633391.1"/>
    <property type="molecule type" value="Genomic_DNA"/>
</dbReference>
<organism evidence="2 3">
    <name type="scientific">Riccia fluitans</name>
    <dbReference type="NCBI Taxonomy" id="41844"/>
    <lineage>
        <taxon>Eukaryota</taxon>
        <taxon>Viridiplantae</taxon>
        <taxon>Streptophyta</taxon>
        <taxon>Embryophyta</taxon>
        <taxon>Marchantiophyta</taxon>
        <taxon>Marchantiopsida</taxon>
        <taxon>Marchantiidae</taxon>
        <taxon>Marchantiales</taxon>
        <taxon>Ricciaceae</taxon>
        <taxon>Riccia</taxon>
    </lineage>
</organism>
<feature type="compositionally biased region" description="Polar residues" evidence="1">
    <location>
        <begin position="1"/>
        <end position="12"/>
    </location>
</feature>
<proteinExistence type="predicted"/>
<gene>
    <name evidence="2" type="ORF">R1flu_004870</name>
</gene>
<dbReference type="Proteomes" id="UP001605036">
    <property type="component" value="Unassembled WGS sequence"/>
</dbReference>
<feature type="compositionally biased region" description="Basic and acidic residues" evidence="1">
    <location>
        <begin position="22"/>
        <end position="40"/>
    </location>
</feature>
<evidence type="ECO:0000313" key="3">
    <source>
        <dbReference type="Proteomes" id="UP001605036"/>
    </source>
</evidence>
<accession>A0ABD1YRI5</accession>
<sequence>MKWQQQVQSPNANPHLMPKTPPEQRRQIQESQKLARERRERVWVSATNSIDCIKKNLDRFHNRVNRVEELYPELHSEADNSHMGSEVKKMFRALRENNPAPKNKKSVKVFLLRNLSKTS</sequence>
<protein>
    <submittedName>
        <fullName evidence="2">Uncharacterized protein</fullName>
    </submittedName>
</protein>
<evidence type="ECO:0000256" key="1">
    <source>
        <dbReference type="SAM" id="MobiDB-lite"/>
    </source>
</evidence>
<dbReference type="AlphaFoldDB" id="A0ABD1YRI5"/>
<evidence type="ECO:0000313" key="2">
    <source>
        <dbReference type="EMBL" id="KAL2633391.1"/>
    </source>
</evidence>
<name>A0ABD1YRI5_9MARC</name>
<comment type="caution">
    <text evidence="2">The sequence shown here is derived from an EMBL/GenBank/DDBJ whole genome shotgun (WGS) entry which is preliminary data.</text>
</comment>